<dbReference type="InterPro" id="IPR051541">
    <property type="entry name" value="PTS_SugarTrans_NitroReg"/>
</dbReference>
<feature type="domain" description="PTS EIIA type-2" evidence="1">
    <location>
        <begin position="1"/>
        <end position="145"/>
    </location>
</feature>
<dbReference type="Proteomes" id="UP000648239">
    <property type="component" value="Unassembled WGS sequence"/>
</dbReference>
<reference evidence="2 3" key="1">
    <citation type="submission" date="2020-08" db="EMBL/GenBank/DDBJ databases">
        <title>Acidobacteriota in marine sediments use diverse sulfur dissimilation pathways.</title>
        <authorList>
            <person name="Wasmund K."/>
        </authorList>
    </citation>
    <scope>NUCLEOTIDE SEQUENCE [LARGE SCALE GENOMIC DNA]</scope>
    <source>
        <strain evidence="2">MAG AM4</strain>
    </source>
</reference>
<dbReference type="InterPro" id="IPR002178">
    <property type="entry name" value="PTS_EIIA_type-2_dom"/>
</dbReference>
<protein>
    <submittedName>
        <fullName evidence="2">PTS sugar transporter subunit IIA</fullName>
    </submittedName>
</protein>
<name>A0A8J7C3E6_9BACT</name>
<evidence type="ECO:0000313" key="2">
    <source>
        <dbReference type="EMBL" id="MBD3869076.1"/>
    </source>
</evidence>
<dbReference type="PANTHER" id="PTHR47738">
    <property type="entry name" value="PTS SYSTEM FRUCTOSE-LIKE EIIA COMPONENT-RELATED"/>
    <property type="match status" value="1"/>
</dbReference>
<dbReference type="CDD" id="cd00211">
    <property type="entry name" value="PTS_IIA_fru"/>
    <property type="match status" value="1"/>
</dbReference>
<evidence type="ECO:0000313" key="3">
    <source>
        <dbReference type="Proteomes" id="UP000648239"/>
    </source>
</evidence>
<dbReference type="InterPro" id="IPR016152">
    <property type="entry name" value="PTrfase/Anion_transptr"/>
</dbReference>
<dbReference type="AlphaFoldDB" id="A0A8J7C3E6"/>
<dbReference type="PROSITE" id="PS51094">
    <property type="entry name" value="PTS_EIIA_TYPE_2"/>
    <property type="match status" value="1"/>
</dbReference>
<keyword evidence="2" id="KW-0762">Sugar transport</keyword>
<accession>A0A8J7C3E6</accession>
<dbReference type="EMBL" id="JACXWD010000058">
    <property type="protein sequence ID" value="MBD3869076.1"/>
    <property type="molecule type" value="Genomic_DNA"/>
</dbReference>
<dbReference type="Pfam" id="PF00359">
    <property type="entry name" value="PTS_EIIA_2"/>
    <property type="match status" value="1"/>
</dbReference>
<dbReference type="Gene3D" id="3.40.930.10">
    <property type="entry name" value="Mannitol-specific EII, Chain A"/>
    <property type="match status" value="1"/>
</dbReference>
<gene>
    <name evidence="2" type="ORF">IFK94_13220</name>
</gene>
<keyword evidence="2" id="KW-0813">Transport</keyword>
<dbReference type="SUPFAM" id="SSF55804">
    <property type="entry name" value="Phoshotransferase/anion transport protein"/>
    <property type="match status" value="1"/>
</dbReference>
<organism evidence="2 3">
    <name type="scientific">Candidatus Polarisedimenticola svalbardensis</name>
    <dbReference type="NCBI Taxonomy" id="2886004"/>
    <lineage>
        <taxon>Bacteria</taxon>
        <taxon>Pseudomonadati</taxon>
        <taxon>Acidobacteriota</taxon>
        <taxon>Candidatus Polarisedimenticolia</taxon>
        <taxon>Candidatus Polarisedimenticolales</taxon>
        <taxon>Candidatus Polarisedimenticolaceae</taxon>
        <taxon>Candidatus Polarisedimenticola</taxon>
    </lineage>
</organism>
<comment type="caution">
    <text evidence="2">The sequence shown here is derived from an EMBL/GenBank/DDBJ whole genome shotgun (WGS) entry which is preliminary data.</text>
</comment>
<evidence type="ECO:0000259" key="1">
    <source>
        <dbReference type="PROSITE" id="PS51094"/>
    </source>
</evidence>
<proteinExistence type="predicted"/>
<sequence length="147" mass="16477">MRDRIKMVHLDLEVTNVEELLQQQVQSLHQAGFLSEVEEPLRLLMEREAVHSTAMGSGAAFPHARWEGCTEPVIGVSRLCPSIPFGDPVMGPVDLVFLILGPEEDPSRHVRLLGRLAKLVQQQETMGKLRKATDEVEFLTHLKSALF</sequence>